<dbReference type="Proteomes" id="UP001595699">
    <property type="component" value="Unassembled WGS sequence"/>
</dbReference>
<accession>A0ABV7YG25</accession>
<evidence type="ECO:0000259" key="2">
    <source>
        <dbReference type="Pfam" id="PF01182"/>
    </source>
</evidence>
<dbReference type="PANTHER" id="PTHR11280">
    <property type="entry name" value="GLUCOSAMINE-6-PHOSPHATE ISOMERASE"/>
    <property type="match status" value="1"/>
</dbReference>
<protein>
    <submittedName>
        <fullName evidence="3">Glucosamine-6-phosphate deaminase</fullName>
    </submittedName>
</protein>
<dbReference type="SUPFAM" id="SSF100950">
    <property type="entry name" value="NagB/RpiA/CoA transferase-like"/>
    <property type="match status" value="1"/>
</dbReference>
<dbReference type="Pfam" id="PF01182">
    <property type="entry name" value="Glucosamine_iso"/>
    <property type="match status" value="1"/>
</dbReference>
<feature type="domain" description="Glucosamine/galactosamine-6-phosphate isomerase" evidence="2">
    <location>
        <begin position="8"/>
        <end position="217"/>
    </location>
</feature>
<keyword evidence="4" id="KW-1185">Reference proteome</keyword>
<comment type="caution">
    <text evidence="3">The sequence shown here is derived from an EMBL/GenBank/DDBJ whole genome shotgun (WGS) entry which is preliminary data.</text>
</comment>
<dbReference type="PANTHER" id="PTHR11280:SF6">
    <property type="entry name" value="GLUCOSAMINE-6-PHOSPHATE ISOMERASE NAGB"/>
    <property type="match status" value="1"/>
</dbReference>
<dbReference type="EMBL" id="JBHRZH010000015">
    <property type="protein sequence ID" value="MFC3762615.1"/>
    <property type="molecule type" value="Genomic_DNA"/>
</dbReference>
<gene>
    <name evidence="3" type="ORF">ACFOUW_17360</name>
</gene>
<organism evidence="3 4">
    <name type="scientific">Tenggerimyces flavus</name>
    <dbReference type="NCBI Taxonomy" id="1708749"/>
    <lineage>
        <taxon>Bacteria</taxon>
        <taxon>Bacillati</taxon>
        <taxon>Actinomycetota</taxon>
        <taxon>Actinomycetes</taxon>
        <taxon>Propionibacteriales</taxon>
        <taxon>Nocardioidaceae</taxon>
        <taxon>Tenggerimyces</taxon>
    </lineage>
</organism>
<dbReference type="CDD" id="cd01399">
    <property type="entry name" value="GlcN6P_deaminase"/>
    <property type="match status" value="1"/>
</dbReference>
<reference evidence="4" key="1">
    <citation type="journal article" date="2019" name="Int. J. Syst. Evol. Microbiol.">
        <title>The Global Catalogue of Microorganisms (GCM) 10K type strain sequencing project: providing services to taxonomists for standard genome sequencing and annotation.</title>
        <authorList>
            <consortium name="The Broad Institute Genomics Platform"/>
            <consortium name="The Broad Institute Genome Sequencing Center for Infectious Disease"/>
            <person name="Wu L."/>
            <person name="Ma J."/>
        </authorList>
    </citation>
    <scope>NUCLEOTIDE SEQUENCE [LARGE SCALE GENOMIC DNA]</scope>
    <source>
        <strain evidence="4">CGMCC 4.7241</strain>
    </source>
</reference>
<proteinExistence type="predicted"/>
<dbReference type="InterPro" id="IPR006148">
    <property type="entry name" value="Glc/Gal-6P_isomerase"/>
</dbReference>
<keyword evidence="1" id="KW-0119">Carbohydrate metabolism</keyword>
<evidence type="ECO:0000256" key="1">
    <source>
        <dbReference type="ARBA" id="ARBA00023277"/>
    </source>
</evidence>
<evidence type="ECO:0000313" key="3">
    <source>
        <dbReference type="EMBL" id="MFC3762615.1"/>
    </source>
</evidence>
<name>A0ABV7YG25_9ACTN</name>
<sequence>MNVRRFPDRAVLGREAAADIAAFLRERLASKANVRVVFAAAPSQQETLSALVEAPDLDWSRITAFHMDDYLGLPADAPQGFGNWLRRVIFDHVPVGSVHLMRTDGDPVARSKEYADLLAEAPVDAVCLGIGVNGHIAFNDPPYVDFADPLAVKVVTLDSVSRQQQLDEGHFPTFDAVPSQAITLTVPRLLDADRLFCMVPGVAKAPAVRRTLHDEITTDCASTILRTHADCTLYLDADSASELD</sequence>
<dbReference type="Gene3D" id="3.40.50.1360">
    <property type="match status" value="1"/>
</dbReference>
<dbReference type="RefSeq" id="WP_205118895.1">
    <property type="nucleotide sequence ID" value="NZ_JAFBCM010000001.1"/>
</dbReference>
<evidence type="ECO:0000313" key="4">
    <source>
        <dbReference type="Proteomes" id="UP001595699"/>
    </source>
</evidence>
<dbReference type="InterPro" id="IPR004547">
    <property type="entry name" value="Glucosamine6P_isomerase"/>
</dbReference>
<dbReference type="InterPro" id="IPR037171">
    <property type="entry name" value="NagB/RpiA_transferase-like"/>
</dbReference>